<name>A0A644XPN8_9ZZZZ</name>
<sequence length="141" mass="15673">MNKIAPGSQNLLFDRGIESIVYARDQGDMSLPERAHAAVPEEGVRAQLAELLELPSLDDKIELAIRPRDIDRNLLVPVKFRSALDATLQRLKDAAPSAAPGQDNPEGTENLRTLNRAIRLLSEEANLRDLLQMYRSALYQG</sequence>
<dbReference type="Pfam" id="PF09474">
    <property type="entry name" value="Type_III_YscX"/>
    <property type="match status" value="1"/>
</dbReference>
<accession>A0A644XPN8</accession>
<reference evidence="1" key="1">
    <citation type="submission" date="2019-08" db="EMBL/GenBank/DDBJ databases">
        <authorList>
            <person name="Kucharzyk K."/>
            <person name="Murdoch R.W."/>
            <person name="Higgins S."/>
            <person name="Loffler F."/>
        </authorList>
    </citation>
    <scope>NUCLEOTIDE SEQUENCE</scope>
</reference>
<evidence type="ECO:0000313" key="1">
    <source>
        <dbReference type="EMBL" id="MPM18172.1"/>
    </source>
</evidence>
<comment type="caution">
    <text evidence="1">The sequence shown here is derived from an EMBL/GenBank/DDBJ whole genome shotgun (WGS) entry which is preliminary data.</text>
</comment>
<gene>
    <name evidence="1" type="ORF">SDC9_64578</name>
</gene>
<protein>
    <submittedName>
        <fullName evidence="1">Uncharacterized protein</fullName>
    </submittedName>
</protein>
<organism evidence="1">
    <name type="scientific">bioreactor metagenome</name>
    <dbReference type="NCBI Taxonomy" id="1076179"/>
    <lineage>
        <taxon>unclassified sequences</taxon>
        <taxon>metagenomes</taxon>
        <taxon>ecological metagenomes</taxon>
    </lineage>
</organism>
<proteinExistence type="predicted"/>
<dbReference type="EMBL" id="VSSQ01002933">
    <property type="protein sequence ID" value="MPM18172.1"/>
    <property type="molecule type" value="Genomic_DNA"/>
</dbReference>
<dbReference type="InterPro" id="IPR012672">
    <property type="entry name" value="T3SS_YscX"/>
</dbReference>
<dbReference type="AlphaFoldDB" id="A0A644XPN8"/>